<proteinExistence type="inferred from homology"/>
<dbReference type="Proteomes" id="UP000093129">
    <property type="component" value="Unassembled WGS sequence"/>
</dbReference>
<dbReference type="SMART" id="SM00411">
    <property type="entry name" value="BHL"/>
    <property type="match status" value="1"/>
</dbReference>
<name>A0A1B9BY38_9PROT</name>
<protein>
    <recommendedName>
        <fullName evidence="2">Integration host factor subunit alpha</fullName>
    </recommendedName>
</protein>
<sequence>MSVTKLDLTRHLSDTVGLTSRDCKAVVESFFDMIRSTLAAGEDVKLSGFGNFTLHEKRARPGRNPKNGKPFEIAARRVVTFRASPLLKGRCSGSGVVELPAFGKAADRY</sequence>
<dbReference type="PANTHER" id="PTHR33175">
    <property type="entry name" value="DNA-BINDING PROTEIN HU"/>
    <property type="match status" value="1"/>
</dbReference>
<dbReference type="InterPro" id="IPR000119">
    <property type="entry name" value="Hist_DNA-bd"/>
</dbReference>
<dbReference type="RefSeq" id="WP_065413438.1">
    <property type="nucleotide sequence ID" value="NZ_MASQ01000091.1"/>
</dbReference>
<keyword evidence="3" id="KW-0810">Translation regulation</keyword>
<evidence type="ECO:0000256" key="4">
    <source>
        <dbReference type="ARBA" id="ARBA00023015"/>
    </source>
</evidence>
<evidence type="ECO:0000256" key="5">
    <source>
        <dbReference type="ARBA" id="ARBA00023125"/>
    </source>
</evidence>
<dbReference type="CDD" id="cd13835">
    <property type="entry name" value="IHF_A"/>
    <property type="match status" value="1"/>
</dbReference>
<dbReference type="GO" id="GO:0003677">
    <property type="term" value="F:DNA binding"/>
    <property type="evidence" value="ECO:0007669"/>
    <property type="project" value="UniProtKB-KW"/>
</dbReference>
<dbReference type="GO" id="GO:0006355">
    <property type="term" value="P:regulation of DNA-templated transcription"/>
    <property type="evidence" value="ECO:0007669"/>
    <property type="project" value="InterPro"/>
</dbReference>
<evidence type="ECO:0000256" key="8">
    <source>
        <dbReference type="RuleBase" id="RU003939"/>
    </source>
</evidence>
<dbReference type="GO" id="GO:0006417">
    <property type="term" value="P:regulation of translation"/>
    <property type="evidence" value="ECO:0007669"/>
    <property type="project" value="UniProtKB-KW"/>
</dbReference>
<dbReference type="PANTHER" id="PTHR33175:SF2">
    <property type="entry name" value="INTEGRATION HOST FACTOR SUBUNIT ALPHA"/>
    <property type="match status" value="1"/>
</dbReference>
<comment type="caution">
    <text evidence="9">The sequence shown here is derived from an EMBL/GenBank/DDBJ whole genome shotgun (WGS) entry which is preliminary data.</text>
</comment>
<dbReference type="InterPro" id="IPR005684">
    <property type="entry name" value="IHF_alpha"/>
</dbReference>
<accession>A0A1B9BY38</accession>
<evidence type="ECO:0000256" key="6">
    <source>
        <dbReference type="ARBA" id="ARBA00023163"/>
    </source>
</evidence>
<dbReference type="GO" id="GO:0030527">
    <property type="term" value="F:structural constituent of chromatin"/>
    <property type="evidence" value="ECO:0007669"/>
    <property type="project" value="InterPro"/>
</dbReference>
<evidence type="ECO:0000256" key="1">
    <source>
        <dbReference type="ARBA" id="ARBA00010529"/>
    </source>
</evidence>
<dbReference type="InterPro" id="IPR010992">
    <property type="entry name" value="IHF-like_DNA-bd_dom_sf"/>
</dbReference>
<evidence type="ECO:0000313" key="10">
    <source>
        <dbReference type="Proteomes" id="UP000093129"/>
    </source>
</evidence>
<dbReference type="Pfam" id="PF00216">
    <property type="entry name" value="Bac_DNA_binding"/>
    <property type="match status" value="1"/>
</dbReference>
<dbReference type="EMBL" id="MASQ01000091">
    <property type="protein sequence ID" value="OCB02642.1"/>
    <property type="molecule type" value="Genomic_DNA"/>
</dbReference>
<organism evidence="9 10">
    <name type="scientific">Acidithiobacillus ferrivorans</name>
    <dbReference type="NCBI Taxonomy" id="160808"/>
    <lineage>
        <taxon>Bacteria</taxon>
        <taxon>Pseudomonadati</taxon>
        <taxon>Pseudomonadota</taxon>
        <taxon>Acidithiobacillia</taxon>
        <taxon>Acidithiobacillales</taxon>
        <taxon>Acidithiobacillaceae</taxon>
        <taxon>Acidithiobacillus</taxon>
    </lineage>
</organism>
<keyword evidence="7" id="KW-0233">DNA recombination</keyword>
<dbReference type="Gene3D" id="4.10.520.10">
    <property type="entry name" value="IHF-like DNA-binding proteins"/>
    <property type="match status" value="1"/>
</dbReference>
<evidence type="ECO:0000256" key="2">
    <source>
        <dbReference type="ARBA" id="ARBA00018329"/>
    </source>
</evidence>
<dbReference type="AlphaFoldDB" id="A0A1B9BY38"/>
<dbReference type="SUPFAM" id="SSF47729">
    <property type="entry name" value="IHF-like DNA-binding proteins"/>
    <property type="match status" value="1"/>
</dbReference>
<dbReference type="NCBIfam" id="NF001401">
    <property type="entry name" value="PRK00285.1"/>
    <property type="match status" value="1"/>
</dbReference>
<dbReference type="PROSITE" id="PS00045">
    <property type="entry name" value="HISTONE_LIKE"/>
    <property type="match status" value="1"/>
</dbReference>
<keyword evidence="6" id="KW-0804">Transcription</keyword>
<comment type="similarity">
    <text evidence="1 8">Belongs to the bacterial histone-like protein family.</text>
</comment>
<dbReference type="GO" id="GO:0006310">
    <property type="term" value="P:DNA recombination"/>
    <property type="evidence" value="ECO:0007669"/>
    <property type="project" value="UniProtKB-KW"/>
</dbReference>
<dbReference type="GO" id="GO:0009893">
    <property type="term" value="P:positive regulation of metabolic process"/>
    <property type="evidence" value="ECO:0007669"/>
    <property type="project" value="UniProtKB-ARBA"/>
</dbReference>
<dbReference type="PRINTS" id="PR01727">
    <property type="entry name" value="DNABINDINGHU"/>
</dbReference>
<dbReference type="InterPro" id="IPR020816">
    <property type="entry name" value="Histone-like_DNA-bd_CS"/>
</dbReference>
<keyword evidence="4" id="KW-0805">Transcription regulation</keyword>
<gene>
    <name evidence="9" type="ORF">BBC27_12015</name>
</gene>
<evidence type="ECO:0000256" key="3">
    <source>
        <dbReference type="ARBA" id="ARBA00022845"/>
    </source>
</evidence>
<evidence type="ECO:0000313" key="9">
    <source>
        <dbReference type="EMBL" id="OCB02642.1"/>
    </source>
</evidence>
<reference evidence="9 10" key="1">
    <citation type="submission" date="2016-07" db="EMBL/GenBank/DDBJ databases">
        <title>Draft genome of a psychrotolerant acidophile Acidithiobacillus ferrivorans strain YL15.</title>
        <authorList>
            <person name="Peng T."/>
            <person name="Ma L."/>
            <person name="Nan M."/>
            <person name="An N."/>
            <person name="Wang M."/>
            <person name="Qiu G."/>
            <person name="Zeng W."/>
        </authorList>
    </citation>
    <scope>NUCLEOTIDE SEQUENCE [LARGE SCALE GENOMIC DNA]</scope>
    <source>
        <strain evidence="9 10">YL15</strain>
    </source>
</reference>
<evidence type="ECO:0000256" key="7">
    <source>
        <dbReference type="ARBA" id="ARBA00023172"/>
    </source>
</evidence>
<dbReference type="GO" id="GO:0005829">
    <property type="term" value="C:cytosol"/>
    <property type="evidence" value="ECO:0007669"/>
    <property type="project" value="TreeGrafter"/>
</dbReference>
<keyword evidence="5" id="KW-0238">DNA-binding</keyword>